<protein>
    <recommendedName>
        <fullName evidence="2">Methyltransferase type 11 domain-containing protein</fullName>
    </recommendedName>
</protein>
<comment type="caution">
    <text evidence="3">The sequence shown here is derived from an EMBL/GenBank/DDBJ whole genome shotgun (WGS) entry which is preliminary data.</text>
</comment>
<dbReference type="GO" id="GO:0008757">
    <property type="term" value="F:S-adenosylmethionine-dependent methyltransferase activity"/>
    <property type="evidence" value="ECO:0007669"/>
    <property type="project" value="InterPro"/>
</dbReference>
<dbReference type="CDD" id="cd02440">
    <property type="entry name" value="AdoMet_MTases"/>
    <property type="match status" value="1"/>
</dbReference>
<evidence type="ECO:0000313" key="4">
    <source>
        <dbReference type="Proteomes" id="UP000029736"/>
    </source>
</evidence>
<proteinExistence type="predicted"/>
<sequence length="292" mass="33592">MPTPPLQTTHFSDVIRYYDETRFDYKVAWLNEDNQAVHFGFYDRNHRTHEQALLNTNQIMAALGKVEPGEHVLDAGCGNGGSSLWLAAQKSVRVTGITPVATQVATAEKQASERRLAHLCQFIEGDYCQVPMEDNSVDTIWACESLCHAQNKAAFYREAARLLKPGGRIVIAEYIRYQRPLPDAQEKLLLDWVNRWAIPDLDSTHEHHAHLESTGFENIQIQDYTRYTFISLKNLYLISRRWLWANYLLHPIGIRTRAQHNNILGSIRQFQALRQGLWYYGLITAQKPFGSH</sequence>
<dbReference type="STRING" id="1524460.IX84_23275"/>
<dbReference type="InterPro" id="IPR050447">
    <property type="entry name" value="Erg6_SMT_methyltransf"/>
</dbReference>
<keyword evidence="4" id="KW-1185">Reference proteome</keyword>
<dbReference type="Pfam" id="PF08241">
    <property type="entry name" value="Methyltransf_11"/>
    <property type="match status" value="1"/>
</dbReference>
<dbReference type="Proteomes" id="UP000029736">
    <property type="component" value="Unassembled WGS sequence"/>
</dbReference>
<evidence type="ECO:0000259" key="2">
    <source>
        <dbReference type="Pfam" id="PF08241"/>
    </source>
</evidence>
<dbReference type="PANTHER" id="PTHR44068:SF11">
    <property type="entry name" value="GERANYL DIPHOSPHATE 2-C-METHYLTRANSFERASE"/>
    <property type="match status" value="1"/>
</dbReference>
<gene>
    <name evidence="3" type="ORF">IX84_23275</name>
</gene>
<name>A0A098S2M1_9BACT</name>
<feature type="domain" description="Methyltransferase type 11" evidence="2">
    <location>
        <begin position="73"/>
        <end position="171"/>
    </location>
</feature>
<evidence type="ECO:0000313" key="3">
    <source>
        <dbReference type="EMBL" id="KGE86063.1"/>
    </source>
</evidence>
<dbReference type="PANTHER" id="PTHR44068">
    <property type="entry name" value="ZGC:194242"/>
    <property type="match status" value="1"/>
</dbReference>
<dbReference type="SUPFAM" id="SSF53335">
    <property type="entry name" value="S-adenosyl-L-methionine-dependent methyltransferases"/>
    <property type="match status" value="1"/>
</dbReference>
<dbReference type="EMBL" id="JPOS01000082">
    <property type="protein sequence ID" value="KGE86063.1"/>
    <property type="molecule type" value="Genomic_DNA"/>
</dbReference>
<evidence type="ECO:0000256" key="1">
    <source>
        <dbReference type="ARBA" id="ARBA00022679"/>
    </source>
</evidence>
<accession>A0A098S2M1</accession>
<dbReference type="RefSeq" id="WP_044226054.1">
    <property type="nucleotide sequence ID" value="NZ_JBKAGJ010000002.1"/>
</dbReference>
<reference evidence="3 4" key="1">
    <citation type="journal article" date="2014" name="Int. J. Syst. Evol. Microbiol.">
        <title>Phaeodactylibacter xiamenensis gen. nov., sp. nov., a member of the family Saprospiraceae isolated from the marine alga Phaeodactylum tricornutum.</title>
        <authorList>
            <person name="Chen Z.Jr."/>
            <person name="Lei X."/>
            <person name="Lai Q."/>
            <person name="Li Y."/>
            <person name="Zhang B."/>
            <person name="Zhang J."/>
            <person name="Zhang H."/>
            <person name="Yang L."/>
            <person name="Zheng W."/>
            <person name="Tian Y."/>
            <person name="Yu Z."/>
            <person name="Xu H.Jr."/>
            <person name="Zheng T."/>
        </authorList>
    </citation>
    <scope>NUCLEOTIDE SEQUENCE [LARGE SCALE GENOMIC DNA]</scope>
    <source>
        <strain evidence="3 4">KD52</strain>
    </source>
</reference>
<organism evidence="3 4">
    <name type="scientific">Phaeodactylibacter xiamenensis</name>
    <dbReference type="NCBI Taxonomy" id="1524460"/>
    <lineage>
        <taxon>Bacteria</taxon>
        <taxon>Pseudomonadati</taxon>
        <taxon>Bacteroidota</taxon>
        <taxon>Saprospiria</taxon>
        <taxon>Saprospirales</taxon>
        <taxon>Haliscomenobacteraceae</taxon>
        <taxon>Phaeodactylibacter</taxon>
    </lineage>
</organism>
<dbReference type="Gene3D" id="3.40.50.150">
    <property type="entry name" value="Vaccinia Virus protein VP39"/>
    <property type="match status" value="1"/>
</dbReference>
<dbReference type="AlphaFoldDB" id="A0A098S2M1"/>
<keyword evidence="1" id="KW-0808">Transferase</keyword>
<dbReference type="InterPro" id="IPR013216">
    <property type="entry name" value="Methyltransf_11"/>
</dbReference>
<dbReference type="InterPro" id="IPR029063">
    <property type="entry name" value="SAM-dependent_MTases_sf"/>
</dbReference>
<dbReference type="OrthoDB" id="9770553at2"/>